<gene>
    <name evidence="2" type="ORF">FHX40_4446</name>
</gene>
<dbReference type="Proteomes" id="UP000319213">
    <property type="component" value="Unassembled WGS sequence"/>
</dbReference>
<protein>
    <recommendedName>
        <fullName evidence="4">Guanylate cyclase domain-containing protein</fullName>
    </recommendedName>
</protein>
<proteinExistence type="predicted"/>
<feature type="region of interest" description="Disordered" evidence="1">
    <location>
        <begin position="207"/>
        <end position="276"/>
    </location>
</feature>
<keyword evidence="3" id="KW-1185">Reference proteome</keyword>
<feature type="compositionally biased region" description="Pro residues" evidence="1">
    <location>
        <begin position="211"/>
        <end position="239"/>
    </location>
</feature>
<comment type="caution">
    <text evidence="2">The sequence shown here is derived from an EMBL/GenBank/DDBJ whole genome shotgun (WGS) entry which is preliminary data.</text>
</comment>
<accession>A0A543J4B4</accession>
<dbReference type="Gene3D" id="3.30.70.1230">
    <property type="entry name" value="Nucleotide cyclase"/>
    <property type="match status" value="1"/>
</dbReference>
<dbReference type="InterPro" id="IPR029787">
    <property type="entry name" value="Nucleotide_cyclase"/>
</dbReference>
<dbReference type="OrthoDB" id="4553959at2"/>
<dbReference type="AlphaFoldDB" id="A0A543J4B4"/>
<reference evidence="2 3" key="1">
    <citation type="submission" date="2019-06" db="EMBL/GenBank/DDBJ databases">
        <title>Sequencing the genomes of 1000 actinobacteria strains.</title>
        <authorList>
            <person name="Klenk H.-P."/>
        </authorList>
    </citation>
    <scope>NUCLEOTIDE SEQUENCE [LARGE SCALE GENOMIC DNA]</scope>
    <source>
        <strain evidence="2 3">DSM 43186</strain>
    </source>
</reference>
<evidence type="ECO:0000256" key="1">
    <source>
        <dbReference type="SAM" id="MobiDB-lite"/>
    </source>
</evidence>
<evidence type="ECO:0000313" key="2">
    <source>
        <dbReference type="EMBL" id="TQM77675.1"/>
    </source>
</evidence>
<evidence type="ECO:0008006" key="4">
    <source>
        <dbReference type="Google" id="ProtNLM"/>
    </source>
</evidence>
<evidence type="ECO:0000313" key="3">
    <source>
        <dbReference type="Proteomes" id="UP000319213"/>
    </source>
</evidence>
<feature type="compositionally biased region" description="Polar residues" evidence="1">
    <location>
        <begin position="243"/>
        <end position="263"/>
    </location>
</feature>
<organism evidence="2 3">
    <name type="scientific">Thermopolyspora flexuosa</name>
    <dbReference type="NCBI Taxonomy" id="103836"/>
    <lineage>
        <taxon>Bacteria</taxon>
        <taxon>Bacillati</taxon>
        <taxon>Actinomycetota</taxon>
        <taxon>Actinomycetes</taxon>
        <taxon>Streptosporangiales</taxon>
        <taxon>Streptosporangiaceae</taxon>
        <taxon>Thermopolyspora</taxon>
    </lineage>
</organism>
<dbReference type="EMBL" id="VFPQ01000001">
    <property type="protein sequence ID" value="TQM77675.1"/>
    <property type="molecule type" value="Genomic_DNA"/>
</dbReference>
<name>A0A543J4B4_9ACTN</name>
<dbReference type="SUPFAM" id="SSF55073">
    <property type="entry name" value="Nucleotide cyclase"/>
    <property type="match status" value="1"/>
</dbReference>
<sequence length="276" mass="30301">MSDSRMRKIHPMLSLDIENYTGRNEAEQFQAQKSLTGLVETAMREAGVDLNDCWPQFSGDGLFAVLPADTQMDRFAETFIEELNVLLGTHNRRRRPRPWTPIRLRMSLHEGPVRTDAATGIAGDPAVAVNRLIDAEALRVALAACQGADLAVIVSDRIYTDHLSAGYGSLDLAAFRPVHVAVKRNRYRAYLYVPNCDLFKIPELDRFSLPPDSPPGTDPDPPSGGIPGPSPSPPSPPAPNHVQPRTQSAHNIRNSVVNQTDSGDINIRDINLGGRR</sequence>
<dbReference type="RefSeq" id="WP_142261370.1">
    <property type="nucleotide sequence ID" value="NZ_BMPV01000002.1"/>
</dbReference>